<name>A0A284R4R8_ARMOS</name>
<keyword evidence="7" id="KW-1185">Reference proteome</keyword>
<protein>
    <submittedName>
        <fullName evidence="6">Related to mitochondrial import inner membrane translocase subunit tim23</fullName>
    </submittedName>
</protein>
<reference evidence="7" key="1">
    <citation type="journal article" date="2017" name="Nat. Ecol. Evol.">
        <title>Genome expansion and lineage-specific genetic innovations in the forest pathogenic fungi Armillaria.</title>
        <authorList>
            <person name="Sipos G."/>
            <person name="Prasanna A.N."/>
            <person name="Walter M.C."/>
            <person name="O'Connor E."/>
            <person name="Balint B."/>
            <person name="Krizsan K."/>
            <person name="Kiss B."/>
            <person name="Hess J."/>
            <person name="Varga T."/>
            <person name="Slot J."/>
            <person name="Riley R."/>
            <person name="Boka B."/>
            <person name="Rigling D."/>
            <person name="Barry K."/>
            <person name="Lee J."/>
            <person name="Mihaltcheva S."/>
            <person name="LaButti K."/>
            <person name="Lipzen A."/>
            <person name="Waldron R."/>
            <person name="Moloney N.M."/>
            <person name="Sperisen C."/>
            <person name="Kredics L."/>
            <person name="Vagvoelgyi C."/>
            <person name="Patrignani A."/>
            <person name="Fitzpatrick D."/>
            <person name="Nagy I."/>
            <person name="Doyle S."/>
            <person name="Anderson J.B."/>
            <person name="Grigoriev I.V."/>
            <person name="Gueldener U."/>
            <person name="Muensterkoetter M."/>
            <person name="Nagy L.G."/>
        </authorList>
    </citation>
    <scope>NUCLEOTIDE SEQUENCE [LARGE SCALE GENOMIC DNA]</scope>
    <source>
        <strain evidence="7">C18/9</strain>
    </source>
</reference>
<comment type="subcellular location">
    <subcellularLocation>
        <location evidence="1">Membrane</location>
        <topology evidence="1">Multi-pass membrane protein</topology>
    </subcellularLocation>
</comment>
<proteinExistence type="predicted"/>
<evidence type="ECO:0000256" key="2">
    <source>
        <dbReference type="ARBA" id="ARBA00022692"/>
    </source>
</evidence>
<dbReference type="OrthoDB" id="159299at2759"/>
<evidence type="ECO:0000256" key="4">
    <source>
        <dbReference type="ARBA" id="ARBA00023136"/>
    </source>
</evidence>
<dbReference type="PANTHER" id="PTHR15371:SF0">
    <property type="entry name" value="SD19278P"/>
    <property type="match status" value="1"/>
</dbReference>
<dbReference type="EMBL" id="FUEG01000004">
    <property type="protein sequence ID" value="SJL03707.1"/>
    <property type="molecule type" value="Genomic_DNA"/>
</dbReference>
<keyword evidence="4" id="KW-0472">Membrane</keyword>
<organism evidence="6 7">
    <name type="scientific">Armillaria ostoyae</name>
    <name type="common">Armillaria root rot fungus</name>
    <dbReference type="NCBI Taxonomy" id="47428"/>
    <lineage>
        <taxon>Eukaryota</taxon>
        <taxon>Fungi</taxon>
        <taxon>Dikarya</taxon>
        <taxon>Basidiomycota</taxon>
        <taxon>Agaricomycotina</taxon>
        <taxon>Agaricomycetes</taxon>
        <taxon>Agaricomycetidae</taxon>
        <taxon>Agaricales</taxon>
        <taxon>Marasmiineae</taxon>
        <taxon>Physalacriaceae</taxon>
        <taxon>Armillaria</taxon>
    </lineage>
</organism>
<feature type="compositionally biased region" description="Low complexity" evidence="5">
    <location>
        <begin position="1"/>
        <end position="11"/>
    </location>
</feature>
<evidence type="ECO:0000256" key="3">
    <source>
        <dbReference type="ARBA" id="ARBA00022989"/>
    </source>
</evidence>
<dbReference type="InterPro" id="IPR045238">
    <property type="entry name" value="Tim23-like"/>
</dbReference>
<gene>
    <name evidence="6" type="ORF">ARMOST_07064</name>
</gene>
<dbReference type="Proteomes" id="UP000219338">
    <property type="component" value="Unassembled WGS sequence"/>
</dbReference>
<dbReference type="STRING" id="47428.A0A284R4R8"/>
<evidence type="ECO:0000256" key="5">
    <source>
        <dbReference type="SAM" id="MobiDB-lite"/>
    </source>
</evidence>
<evidence type="ECO:0000313" key="6">
    <source>
        <dbReference type="EMBL" id="SJL03707.1"/>
    </source>
</evidence>
<dbReference type="GO" id="GO:0008320">
    <property type="term" value="F:protein transmembrane transporter activity"/>
    <property type="evidence" value="ECO:0007669"/>
    <property type="project" value="TreeGrafter"/>
</dbReference>
<evidence type="ECO:0000256" key="1">
    <source>
        <dbReference type="ARBA" id="ARBA00004141"/>
    </source>
</evidence>
<evidence type="ECO:0000313" key="7">
    <source>
        <dbReference type="Proteomes" id="UP000219338"/>
    </source>
</evidence>
<keyword evidence="2" id="KW-0812">Transmembrane</keyword>
<feature type="compositionally biased region" description="Low complexity" evidence="5">
    <location>
        <begin position="20"/>
        <end position="32"/>
    </location>
</feature>
<dbReference type="GO" id="GO:0030150">
    <property type="term" value="P:protein import into mitochondrial matrix"/>
    <property type="evidence" value="ECO:0007669"/>
    <property type="project" value="TreeGrafter"/>
</dbReference>
<dbReference type="OMA" id="FQPTPFD"/>
<dbReference type="GO" id="GO:0005744">
    <property type="term" value="C:TIM23 mitochondrial import inner membrane translocase complex"/>
    <property type="evidence" value="ECO:0007669"/>
    <property type="project" value="TreeGrafter"/>
</dbReference>
<dbReference type="AlphaFoldDB" id="A0A284R4R8"/>
<dbReference type="PANTHER" id="PTHR15371">
    <property type="entry name" value="TIM23"/>
    <property type="match status" value="1"/>
</dbReference>
<dbReference type="Pfam" id="PF02466">
    <property type="entry name" value="Tim17"/>
    <property type="match status" value="1"/>
</dbReference>
<keyword evidence="3" id="KW-1133">Transmembrane helix</keyword>
<accession>A0A284R4R8</accession>
<feature type="region of interest" description="Disordered" evidence="5">
    <location>
        <begin position="1"/>
        <end position="32"/>
    </location>
</feature>
<sequence length="213" mass="22068">MSSSSQASSSSNPTDYLRNAAFSQSQDSSLSSSDGALTASDLLMGAYDPAKLHPLAEFGDKLDYLLLEDEKTNDIPGAGTAVPSRGFGDDLCYGTGTMYLGGLALGGLWGMREGARRPLAVSNTRLRINSILNSVTRRGTFIGNSAGVLALVYNGVNSSIDAMRGKHDILGSMGAGGITGVLYKSTAGVKPALSAAIFMSGVAGIWSYVKKIV</sequence>